<organism evidence="4 5">
    <name type="scientific">Sistotremastrum niveocremeum HHB9708</name>
    <dbReference type="NCBI Taxonomy" id="1314777"/>
    <lineage>
        <taxon>Eukaryota</taxon>
        <taxon>Fungi</taxon>
        <taxon>Dikarya</taxon>
        <taxon>Basidiomycota</taxon>
        <taxon>Agaricomycotina</taxon>
        <taxon>Agaricomycetes</taxon>
        <taxon>Sistotremastrales</taxon>
        <taxon>Sistotremastraceae</taxon>
        <taxon>Sertulicium</taxon>
        <taxon>Sertulicium niveocremeum</taxon>
    </lineage>
</organism>
<feature type="compositionally biased region" description="Polar residues" evidence="2">
    <location>
        <begin position="45"/>
        <end position="56"/>
    </location>
</feature>
<feature type="compositionally biased region" description="Basic and acidic residues" evidence="2">
    <location>
        <begin position="1"/>
        <end position="10"/>
    </location>
</feature>
<accession>A0A164SQQ5</accession>
<dbReference type="SUPFAM" id="SSF57850">
    <property type="entry name" value="RING/U-box"/>
    <property type="match status" value="1"/>
</dbReference>
<dbReference type="EMBL" id="KV419413">
    <property type="protein sequence ID" value="KZS91709.1"/>
    <property type="molecule type" value="Genomic_DNA"/>
</dbReference>
<feature type="region of interest" description="Disordered" evidence="2">
    <location>
        <begin position="103"/>
        <end position="125"/>
    </location>
</feature>
<feature type="domain" description="RING-type" evidence="3">
    <location>
        <begin position="140"/>
        <end position="188"/>
    </location>
</feature>
<feature type="compositionally biased region" description="Basic and acidic residues" evidence="2">
    <location>
        <begin position="108"/>
        <end position="125"/>
    </location>
</feature>
<evidence type="ECO:0000259" key="3">
    <source>
        <dbReference type="PROSITE" id="PS50089"/>
    </source>
</evidence>
<evidence type="ECO:0000313" key="5">
    <source>
        <dbReference type="Proteomes" id="UP000076722"/>
    </source>
</evidence>
<feature type="region of interest" description="Disordered" evidence="2">
    <location>
        <begin position="1"/>
        <end position="64"/>
    </location>
</feature>
<evidence type="ECO:0000256" key="2">
    <source>
        <dbReference type="SAM" id="MobiDB-lite"/>
    </source>
</evidence>
<dbReference type="Pfam" id="PF15227">
    <property type="entry name" value="zf-C3HC4_4"/>
    <property type="match status" value="1"/>
</dbReference>
<keyword evidence="1" id="KW-0479">Metal-binding</keyword>
<dbReference type="Gene3D" id="3.30.40.10">
    <property type="entry name" value="Zinc/RING finger domain, C3HC4 (zinc finger)"/>
    <property type="match status" value="1"/>
</dbReference>
<name>A0A164SQQ5_9AGAM</name>
<keyword evidence="1" id="KW-0862">Zinc</keyword>
<dbReference type="Proteomes" id="UP000076722">
    <property type="component" value="Unassembled WGS sequence"/>
</dbReference>
<sequence>MAHVQRHDEFQTTSNSTSTSRGALESQPSLSVAKESYVPGDSRLVATNSQVSQGKNEQQDPRTMSLEEREAQLNHRMAELEIMKKRVEDDRAALEDRKERLKKRERALRRNSDEQSRNAENSTREVKKGVNNEFLKAVECPICSDILAAPHVLTCGHSFCFSDIHTMALNAFSLELDGFVNFHCPLCRVGILIPGYNPEVHKVAPPFYCSPCRPLQTVIELATRNMQELGLEGWEAEGEELQRWKQREKEGQDLAEMIKLHWSNNDARDLFSSLKQSML</sequence>
<proteinExistence type="predicted"/>
<evidence type="ECO:0000313" key="4">
    <source>
        <dbReference type="EMBL" id="KZS91709.1"/>
    </source>
</evidence>
<protein>
    <recommendedName>
        <fullName evidence="3">RING-type domain-containing protein</fullName>
    </recommendedName>
</protein>
<dbReference type="AlphaFoldDB" id="A0A164SQQ5"/>
<reference evidence="4 5" key="1">
    <citation type="journal article" date="2016" name="Mol. Biol. Evol.">
        <title>Comparative Genomics of Early-Diverging Mushroom-Forming Fungi Provides Insights into the Origins of Lignocellulose Decay Capabilities.</title>
        <authorList>
            <person name="Nagy L.G."/>
            <person name="Riley R."/>
            <person name="Tritt A."/>
            <person name="Adam C."/>
            <person name="Daum C."/>
            <person name="Floudas D."/>
            <person name="Sun H."/>
            <person name="Yadav J.S."/>
            <person name="Pangilinan J."/>
            <person name="Larsson K.H."/>
            <person name="Matsuura K."/>
            <person name="Barry K."/>
            <person name="Labutti K."/>
            <person name="Kuo R."/>
            <person name="Ohm R.A."/>
            <person name="Bhattacharya S.S."/>
            <person name="Shirouzu T."/>
            <person name="Yoshinaga Y."/>
            <person name="Martin F.M."/>
            <person name="Grigoriev I.V."/>
            <person name="Hibbett D.S."/>
        </authorList>
    </citation>
    <scope>NUCLEOTIDE SEQUENCE [LARGE SCALE GENOMIC DNA]</scope>
    <source>
        <strain evidence="4 5">HHB9708</strain>
    </source>
</reference>
<dbReference type="GO" id="GO:0008270">
    <property type="term" value="F:zinc ion binding"/>
    <property type="evidence" value="ECO:0007669"/>
    <property type="project" value="UniProtKB-KW"/>
</dbReference>
<gene>
    <name evidence="4" type="ORF">SISNIDRAFT_456301</name>
</gene>
<keyword evidence="5" id="KW-1185">Reference proteome</keyword>
<dbReference type="InterPro" id="IPR013083">
    <property type="entry name" value="Znf_RING/FYVE/PHD"/>
</dbReference>
<dbReference type="InterPro" id="IPR001841">
    <property type="entry name" value="Znf_RING"/>
</dbReference>
<dbReference type="PROSITE" id="PS50089">
    <property type="entry name" value="ZF_RING_2"/>
    <property type="match status" value="1"/>
</dbReference>
<feature type="compositionally biased region" description="Polar residues" evidence="2">
    <location>
        <begin position="11"/>
        <end position="30"/>
    </location>
</feature>
<keyword evidence="1" id="KW-0863">Zinc-finger</keyword>
<dbReference type="SMART" id="SM00184">
    <property type="entry name" value="RING"/>
    <property type="match status" value="1"/>
</dbReference>
<evidence type="ECO:0000256" key="1">
    <source>
        <dbReference type="PROSITE-ProRule" id="PRU00175"/>
    </source>
</evidence>